<sequence length="62" mass="7044">MSESDGTKIGVSFEIPSLYFDSFLIAFVVSRKLQPIKCYASEDYFYSSKFFKLVLDAATLTK</sequence>
<protein>
    <submittedName>
        <fullName evidence="1">Uncharacterized protein</fullName>
    </submittedName>
</protein>
<dbReference type="Proteomes" id="UP000184192">
    <property type="component" value="Unassembled WGS sequence"/>
</dbReference>
<name>A0A1M6JFL5_9BACE</name>
<reference evidence="2" key="1">
    <citation type="submission" date="2016-11" db="EMBL/GenBank/DDBJ databases">
        <authorList>
            <person name="Varghese N."/>
            <person name="Submissions S."/>
        </authorList>
    </citation>
    <scope>NUCLEOTIDE SEQUENCE [LARGE SCALE GENOMIC DNA]</scope>
    <source>
        <strain evidence="2">DSM 26884</strain>
    </source>
</reference>
<dbReference type="EMBL" id="FQZN01000029">
    <property type="protein sequence ID" value="SHJ45498.1"/>
    <property type="molecule type" value="Genomic_DNA"/>
</dbReference>
<keyword evidence="2" id="KW-1185">Reference proteome</keyword>
<organism evidence="1 2">
    <name type="scientific">Bacteroides stercorirosoris</name>
    <dbReference type="NCBI Taxonomy" id="871324"/>
    <lineage>
        <taxon>Bacteria</taxon>
        <taxon>Pseudomonadati</taxon>
        <taxon>Bacteroidota</taxon>
        <taxon>Bacteroidia</taxon>
        <taxon>Bacteroidales</taxon>
        <taxon>Bacteroidaceae</taxon>
        <taxon>Bacteroides</taxon>
    </lineage>
</organism>
<accession>A0A1M6JFL5</accession>
<evidence type="ECO:0000313" key="1">
    <source>
        <dbReference type="EMBL" id="SHJ45498.1"/>
    </source>
</evidence>
<dbReference type="RefSeq" id="WP_025832185.1">
    <property type="nucleotide sequence ID" value="NZ_FQZN01000029.1"/>
</dbReference>
<dbReference type="AlphaFoldDB" id="A0A1M6JFL5"/>
<evidence type="ECO:0000313" key="2">
    <source>
        <dbReference type="Proteomes" id="UP000184192"/>
    </source>
</evidence>
<gene>
    <name evidence="1" type="ORF">SAMN05444350_12911</name>
</gene>
<dbReference type="GeneID" id="92713906"/>
<proteinExistence type="predicted"/>